<sequence length="149" mass="17048">MLSIFQKVVKTPEFVHLRYEPPISPETKGRIQCPNLDRIFAPHQACSSLYEALKPHVAQSSLVYTRFRIAARAVLTVLRLPTGDPESARAFLEGSDADLEKFKKYNIPAQEVTEWQKAFEKANIELPVFEVSLWIEEREGEKGFTIRSL</sequence>
<evidence type="ECO:0000313" key="2">
    <source>
        <dbReference type="Proteomes" id="UP001480595"/>
    </source>
</evidence>
<dbReference type="Proteomes" id="UP001480595">
    <property type="component" value="Unassembled WGS sequence"/>
</dbReference>
<keyword evidence="2" id="KW-1185">Reference proteome</keyword>
<accession>A0ABR1UHA5</accession>
<evidence type="ECO:0000313" key="1">
    <source>
        <dbReference type="EMBL" id="KAK8058087.1"/>
    </source>
</evidence>
<proteinExistence type="predicted"/>
<dbReference type="RefSeq" id="XP_066713533.1">
    <property type="nucleotide sequence ID" value="XM_066859944.1"/>
</dbReference>
<dbReference type="EMBL" id="JAQQWL010000009">
    <property type="protein sequence ID" value="KAK8058087.1"/>
    <property type="molecule type" value="Genomic_DNA"/>
</dbReference>
<comment type="caution">
    <text evidence="1">The sequence shown here is derived from an EMBL/GenBank/DDBJ whole genome shotgun (WGS) entry which is preliminary data.</text>
</comment>
<name>A0ABR1UHA5_9PEZI</name>
<protein>
    <submittedName>
        <fullName evidence="1">Uncharacterized protein</fullName>
    </submittedName>
</protein>
<organism evidence="1 2">
    <name type="scientific">Apiospora phragmitis</name>
    <dbReference type="NCBI Taxonomy" id="2905665"/>
    <lineage>
        <taxon>Eukaryota</taxon>
        <taxon>Fungi</taxon>
        <taxon>Dikarya</taxon>
        <taxon>Ascomycota</taxon>
        <taxon>Pezizomycotina</taxon>
        <taxon>Sordariomycetes</taxon>
        <taxon>Xylariomycetidae</taxon>
        <taxon>Amphisphaeriales</taxon>
        <taxon>Apiosporaceae</taxon>
        <taxon>Apiospora</taxon>
    </lineage>
</organism>
<reference evidence="1 2" key="1">
    <citation type="submission" date="2023-01" db="EMBL/GenBank/DDBJ databases">
        <title>Analysis of 21 Apiospora genomes using comparative genomics revels a genus with tremendous synthesis potential of carbohydrate active enzymes and secondary metabolites.</title>
        <authorList>
            <person name="Sorensen T."/>
        </authorList>
    </citation>
    <scope>NUCLEOTIDE SEQUENCE [LARGE SCALE GENOMIC DNA]</scope>
    <source>
        <strain evidence="1 2">CBS 135458</strain>
    </source>
</reference>
<gene>
    <name evidence="1" type="ORF">PG994_008535</name>
</gene>
<dbReference type="GeneID" id="92093007"/>